<reference evidence="1" key="1">
    <citation type="journal article" date="2014" name="Front. Microbiol.">
        <title>High frequency of phylogenetically diverse reductive dehalogenase-homologous genes in deep subseafloor sedimentary metagenomes.</title>
        <authorList>
            <person name="Kawai M."/>
            <person name="Futagami T."/>
            <person name="Toyoda A."/>
            <person name="Takaki Y."/>
            <person name="Nishi S."/>
            <person name="Hori S."/>
            <person name="Arai W."/>
            <person name="Tsubouchi T."/>
            <person name="Morono Y."/>
            <person name="Uchiyama I."/>
            <person name="Ito T."/>
            <person name="Fujiyama A."/>
            <person name="Inagaki F."/>
            <person name="Takami H."/>
        </authorList>
    </citation>
    <scope>NUCLEOTIDE SEQUENCE</scope>
    <source>
        <strain evidence="1">Expedition CK06-06</strain>
    </source>
</reference>
<dbReference type="EMBL" id="BART01003585">
    <property type="protein sequence ID" value="GAG58662.1"/>
    <property type="molecule type" value="Genomic_DNA"/>
</dbReference>
<evidence type="ECO:0008006" key="2">
    <source>
        <dbReference type="Google" id="ProtNLM"/>
    </source>
</evidence>
<sequence>MIVKNYYHFNIKQAKSLGIFVNDRELLECTGCDLVEDVAFDGSLMTYHRDSDDMSDSGLRFEEMDEEKYRCPVCGTVSKAQFL</sequence>
<evidence type="ECO:0000313" key="1">
    <source>
        <dbReference type="EMBL" id="GAG58662.1"/>
    </source>
</evidence>
<gene>
    <name evidence="1" type="ORF">S01H4_09745</name>
</gene>
<protein>
    <recommendedName>
        <fullName evidence="2">Rubredoxin-like domain-containing protein</fullName>
    </recommendedName>
</protein>
<name>X0ZKP3_9ZZZZ</name>
<accession>X0ZKP3</accession>
<proteinExistence type="predicted"/>
<organism evidence="1">
    <name type="scientific">marine sediment metagenome</name>
    <dbReference type="NCBI Taxonomy" id="412755"/>
    <lineage>
        <taxon>unclassified sequences</taxon>
        <taxon>metagenomes</taxon>
        <taxon>ecological metagenomes</taxon>
    </lineage>
</organism>
<comment type="caution">
    <text evidence="1">The sequence shown here is derived from an EMBL/GenBank/DDBJ whole genome shotgun (WGS) entry which is preliminary data.</text>
</comment>
<dbReference type="AlphaFoldDB" id="X0ZKP3"/>